<keyword evidence="3" id="KW-0804">Transcription</keyword>
<dbReference type="RefSeq" id="WP_130353871.1">
    <property type="nucleotide sequence ID" value="NZ_SGWY01000003.1"/>
</dbReference>
<evidence type="ECO:0000256" key="2">
    <source>
        <dbReference type="ARBA" id="ARBA00023125"/>
    </source>
</evidence>
<protein>
    <submittedName>
        <fullName evidence="7">TetR family transcriptional regulator</fullName>
    </submittedName>
</protein>
<dbReference type="PANTHER" id="PTHR30055:SF238">
    <property type="entry name" value="MYCOFACTOCIN BIOSYNTHESIS TRANSCRIPTIONAL REGULATOR MFTR-RELATED"/>
    <property type="match status" value="1"/>
</dbReference>
<evidence type="ECO:0000313" key="7">
    <source>
        <dbReference type="EMBL" id="RZS64664.1"/>
    </source>
</evidence>
<dbReference type="Gene3D" id="1.10.10.60">
    <property type="entry name" value="Homeodomain-like"/>
    <property type="match status" value="1"/>
</dbReference>
<dbReference type="InterPro" id="IPR001647">
    <property type="entry name" value="HTH_TetR"/>
</dbReference>
<dbReference type="Gene3D" id="1.10.357.10">
    <property type="entry name" value="Tetracycline Repressor, domain 2"/>
    <property type="match status" value="1"/>
</dbReference>
<dbReference type="PROSITE" id="PS01081">
    <property type="entry name" value="HTH_TETR_1"/>
    <property type="match status" value="1"/>
</dbReference>
<dbReference type="GO" id="GO:0003700">
    <property type="term" value="F:DNA-binding transcription factor activity"/>
    <property type="evidence" value="ECO:0007669"/>
    <property type="project" value="TreeGrafter"/>
</dbReference>
<dbReference type="PROSITE" id="PS50977">
    <property type="entry name" value="HTH_TETR_2"/>
    <property type="match status" value="1"/>
</dbReference>
<reference evidence="7 8" key="1">
    <citation type="submission" date="2019-02" db="EMBL/GenBank/DDBJ databases">
        <title>Genomic Encyclopedia of Type Strains, Phase IV (KMG-IV): sequencing the most valuable type-strain genomes for metagenomic binning, comparative biology and taxonomic classification.</title>
        <authorList>
            <person name="Goeker M."/>
        </authorList>
    </citation>
    <scope>NUCLEOTIDE SEQUENCE [LARGE SCALE GENOMIC DNA]</scope>
    <source>
        <strain evidence="7 8">DSM 43045</strain>
    </source>
</reference>
<feature type="region of interest" description="Disordered" evidence="5">
    <location>
        <begin position="1"/>
        <end position="21"/>
    </location>
</feature>
<dbReference type="SUPFAM" id="SSF46689">
    <property type="entry name" value="Homeodomain-like"/>
    <property type="match status" value="1"/>
</dbReference>
<dbReference type="InterPro" id="IPR009057">
    <property type="entry name" value="Homeodomain-like_sf"/>
</dbReference>
<dbReference type="NCBIfam" id="TIGR03968">
    <property type="entry name" value="mycofact_TetR"/>
    <property type="match status" value="1"/>
</dbReference>
<feature type="domain" description="HTH tetR-type" evidence="6">
    <location>
        <begin position="19"/>
        <end position="79"/>
    </location>
</feature>
<evidence type="ECO:0000256" key="1">
    <source>
        <dbReference type="ARBA" id="ARBA00023015"/>
    </source>
</evidence>
<comment type="caution">
    <text evidence="7">The sequence shown here is derived from an EMBL/GenBank/DDBJ whole genome shotgun (WGS) entry which is preliminary data.</text>
</comment>
<sequence length="219" mass="24866">MVLQGDDAAARPRLGRAPSTTHADLSHTALRLFMERGFDATTVDEIAREAGIGRRTFFRYFPSKNDVPWGDFDRLLDGMRDHLASMPDDLPLMEQLRRSILEFNRVPESEVEYHRRRMELLLHVPTLLAHSTLRYASWRQVVAEHVGRRLGLPHGDLIPQTMAWTCLGVCLAGYEQWLGDADADLLELLDEAFRLIDERIGTEAIQAHRGSHASRSARG</sequence>
<dbReference type="Pfam" id="PF17754">
    <property type="entry name" value="TetR_C_14"/>
    <property type="match status" value="1"/>
</dbReference>
<dbReference type="InterPro" id="IPR050109">
    <property type="entry name" value="HTH-type_TetR-like_transc_reg"/>
</dbReference>
<keyword evidence="2 4" id="KW-0238">DNA-binding</keyword>
<evidence type="ECO:0000259" key="6">
    <source>
        <dbReference type="PROSITE" id="PS50977"/>
    </source>
</evidence>
<dbReference type="InterPro" id="IPR023851">
    <property type="entry name" value="Tscrpt_reg_TetR-type"/>
</dbReference>
<keyword evidence="1" id="KW-0805">Transcription regulation</keyword>
<dbReference type="InterPro" id="IPR041347">
    <property type="entry name" value="MftR_C"/>
</dbReference>
<dbReference type="GO" id="GO:0000976">
    <property type="term" value="F:transcription cis-regulatory region binding"/>
    <property type="evidence" value="ECO:0007669"/>
    <property type="project" value="TreeGrafter"/>
</dbReference>
<accession>A0A4Q7M9V6</accession>
<dbReference type="EMBL" id="SGWY01000003">
    <property type="protein sequence ID" value="RZS64664.1"/>
    <property type="molecule type" value="Genomic_DNA"/>
</dbReference>
<dbReference type="PANTHER" id="PTHR30055">
    <property type="entry name" value="HTH-TYPE TRANSCRIPTIONAL REGULATOR RUTR"/>
    <property type="match status" value="1"/>
</dbReference>
<dbReference type="OrthoDB" id="956698at2"/>
<evidence type="ECO:0000256" key="4">
    <source>
        <dbReference type="PROSITE-ProRule" id="PRU00335"/>
    </source>
</evidence>
<gene>
    <name evidence="7" type="ORF">EV187_3051</name>
</gene>
<feature type="DNA-binding region" description="H-T-H motif" evidence="4">
    <location>
        <begin position="42"/>
        <end position="61"/>
    </location>
</feature>
<proteinExistence type="predicted"/>
<dbReference type="PRINTS" id="PR00455">
    <property type="entry name" value="HTHTETR"/>
</dbReference>
<dbReference type="Proteomes" id="UP000293289">
    <property type="component" value="Unassembled WGS sequence"/>
</dbReference>
<evidence type="ECO:0000256" key="5">
    <source>
        <dbReference type="SAM" id="MobiDB-lite"/>
    </source>
</evidence>
<name>A0A4Q7M9V6_9MICO</name>
<dbReference type="Pfam" id="PF00440">
    <property type="entry name" value="TetR_N"/>
    <property type="match status" value="1"/>
</dbReference>
<dbReference type="AlphaFoldDB" id="A0A4Q7M9V6"/>
<organism evidence="7 8">
    <name type="scientific">Agromyces ramosus</name>
    <dbReference type="NCBI Taxonomy" id="33879"/>
    <lineage>
        <taxon>Bacteria</taxon>
        <taxon>Bacillati</taxon>
        <taxon>Actinomycetota</taxon>
        <taxon>Actinomycetes</taxon>
        <taxon>Micrococcales</taxon>
        <taxon>Microbacteriaceae</taxon>
        <taxon>Agromyces</taxon>
    </lineage>
</organism>
<keyword evidence="8" id="KW-1185">Reference proteome</keyword>
<evidence type="ECO:0000256" key="3">
    <source>
        <dbReference type="ARBA" id="ARBA00023163"/>
    </source>
</evidence>
<dbReference type="InterPro" id="IPR023772">
    <property type="entry name" value="DNA-bd_HTH_TetR-type_CS"/>
</dbReference>
<evidence type="ECO:0000313" key="8">
    <source>
        <dbReference type="Proteomes" id="UP000293289"/>
    </source>
</evidence>